<dbReference type="InterPro" id="IPR003673">
    <property type="entry name" value="CoA-Trfase_fam_III"/>
</dbReference>
<dbReference type="Gene3D" id="3.30.1540.10">
    <property type="entry name" value="formyl-coa transferase, domain 3"/>
    <property type="match status" value="1"/>
</dbReference>
<reference evidence="2" key="2">
    <citation type="submission" date="2020-09" db="EMBL/GenBank/DDBJ databases">
        <authorList>
            <person name="Sun Q."/>
            <person name="Kim S."/>
        </authorList>
    </citation>
    <scope>NUCLEOTIDE SEQUENCE</scope>
    <source>
        <strain evidence="2">KCTC 32422</strain>
    </source>
</reference>
<dbReference type="InterPro" id="IPR023606">
    <property type="entry name" value="CoA-Trfase_III_dom_1_sf"/>
</dbReference>
<dbReference type="SUPFAM" id="SSF89796">
    <property type="entry name" value="CoA-transferase family III (CaiB/BaiF)"/>
    <property type="match status" value="1"/>
</dbReference>
<protein>
    <submittedName>
        <fullName evidence="2">CoA transferase</fullName>
    </submittedName>
</protein>
<gene>
    <name evidence="2" type="ORF">GCM10011617_15920</name>
</gene>
<comment type="caution">
    <text evidence="2">The sequence shown here is derived from an EMBL/GenBank/DDBJ whole genome shotgun (WGS) entry which is preliminary data.</text>
</comment>
<dbReference type="PANTHER" id="PTHR48207:SF3">
    <property type="entry name" value="SUCCINATE--HYDROXYMETHYLGLUTARATE COA-TRANSFERASE"/>
    <property type="match status" value="1"/>
</dbReference>
<dbReference type="InterPro" id="IPR050483">
    <property type="entry name" value="CoA-transferase_III_domain"/>
</dbReference>
<keyword evidence="3" id="KW-1185">Reference proteome</keyword>
<evidence type="ECO:0000313" key="2">
    <source>
        <dbReference type="EMBL" id="GGZ96173.1"/>
    </source>
</evidence>
<organism evidence="2 3">
    <name type="scientific">Novosphingobium arvoryzae</name>
    <dbReference type="NCBI Taxonomy" id="1256514"/>
    <lineage>
        <taxon>Bacteria</taxon>
        <taxon>Pseudomonadati</taxon>
        <taxon>Pseudomonadota</taxon>
        <taxon>Alphaproteobacteria</taxon>
        <taxon>Sphingomonadales</taxon>
        <taxon>Sphingomonadaceae</taxon>
        <taxon>Novosphingobium</taxon>
    </lineage>
</organism>
<dbReference type="Gene3D" id="3.40.50.10540">
    <property type="entry name" value="Crotonobetainyl-coa:carnitine coa-transferase, domain 1"/>
    <property type="match status" value="1"/>
</dbReference>
<reference evidence="2" key="1">
    <citation type="journal article" date="2014" name="Int. J. Syst. Evol. Microbiol.">
        <title>Complete genome sequence of Corynebacterium casei LMG S-19264T (=DSM 44701T), isolated from a smear-ripened cheese.</title>
        <authorList>
            <consortium name="US DOE Joint Genome Institute (JGI-PGF)"/>
            <person name="Walter F."/>
            <person name="Albersmeier A."/>
            <person name="Kalinowski J."/>
            <person name="Ruckert C."/>
        </authorList>
    </citation>
    <scope>NUCLEOTIDE SEQUENCE</scope>
    <source>
        <strain evidence="2">KCTC 32422</strain>
    </source>
</reference>
<dbReference type="EMBL" id="BMZD01000003">
    <property type="protein sequence ID" value="GGZ96173.1"/>
    <property type="molecule type" value="Genomic_DNA"/>
</dbReference>
<dbReference type="AlphaFoldDB" id="A0A918RFQ2"/>
<keyword evidence="1 2" id="KW-0808">Transferase</keyword>
<name>A0A918RFQ2_9SPHN</name>
<dbReference type="Pfam" id="PF02515">
    <property type="entry name" value="CoA_transf_3"/>
    <property type="match status" value="1"/>
</dbReference>
<evidence type="ECO:0000313" key="3">
    <source>
        <dbReference type="Proteomes" id="UP000634139"/>
    </source>
</evidence>
<dbReference type="GO" id="GO:0008410">
    <property type="term" value="F:CoA-transferase activity"/>
    <property type="evidence" value="ECO:0007669"/>
    <property type="project" value="TreeGrafter"/>
</dbReference>
<dbReference type="InterPro" id="IPR044855">
    <property type="entry name" value="CoA-Trfase_III_dom3_sf"/>
</dbReference>
<evidence type="ECO:0000256" key="1">
    <source>
        <dbReference type="ARBA" id="ARBA00022679"/>
    </source>
</evidence>
<dbReference type="RefSeq" id="WP_189540254.1">
    <property type="nucleotide sequence ID" value="NZ_BMZD01000003.1"/>
</dbReference>
<dbReference type="Proteomes" id="UP000634139">
    <property type="component" value="Unassembled WGS sequence"/>
</dbReference>
<sequence>MTGNAASDHAAGPRRALDGVKVLDLSRVLAGPWATQILADFGADVIKVELPGKGDDTRGWGPPFLKLPDGSDDPQESAYYLCCNRNKRSVAIDLANPDGAALIRRLAAQADIVVENFKVGGLKKYGLDYETLRAINPRLVYCSITGFGQTGPYASRPGYDVLAQGMGGFMAITGEEGGGPLKAGVAMADLSTGNMATISILMALRHAERTGEGQQIDISLLDTQIAMLANQGSTHLVDGSEPRRMGNRHPTVVPYTTFDCADGTALIAIGNDSQFRAFCLEMGRQDLADDPRFVLARDRVRNREVLEQAIRDMVRPLRRDDLLERLARANVPAGPVNTVPQVFADPFIAARQVVHRFVREDGVEVPTVAFPGKLGATPADYRHIPPRVGEHSRVVLGDWLALDAAELAALEASGAVCQRPE</sequence>
<proteinExistence type="predicted"/>
<accession>A0A918RFQ2</accession>
<dbReference type="PANTHER" id="PTHR48207">
    <property type="entry name" value="SUCCINATE--HYDROXYMETHYLGLUTARATE COA-TRANSFERASE"/>
    <property type="match status" value="1"/>
</dbReference>